<evidence type="ECO:0000313" key="3">
    <source>
        <dbReference type="EMBL" id="PWN91013.1"/>
    </source>
</evidence>
<dbReference type="GO" id="GO:0006635">
    <property type="term" value="P:fatty acid beta-oxidation"/>
    <property type="evidence" value="ECO:0007669"/>
    <property type="project" value="TreeGrafter"/>
</dbReference>
<dbReference type="InterPro" id="IPR018376">
    <property type="entry name" value="Enoyl-CoA_hyd/isom_CS"/>
</dbReference>
<dbReference type="InParanoid" id="A0A316YSM2"/>
<dbReference type="GO" id="GO:0005739">
    <property type="term" value="C:mitochondrion"/>
    <property type="evidence" value="ECO:0007669"/>
    <property type="project" value="TreeGrafter"/>
</dbReference>
<dbReference type="Pfam" id="PF00378">
    <property type="entry name" value="ECH_1"/>
    <property type="match status" value="1"/>
</dbReference>
<dbReference type="OrthoDB" id="410701at2759"/>
<dbReference type="STRING" id="215250.A0A316YSM2"/>
<evidence type="ECO:0000313" key="4">
    <source>
        <dbReference type="Proteomes" id="UP000245768"/>
    </source>
</evidence>
<dbReference type="AlphaFoldDB" id="A0A316YSM2"/>
<dbReference type="EMBL" id="KZ819636">
    <property type="protein sequence ID" value="PWN91013.1"/>
    <property type="molecule type" value="Genomic_DNA"/>
</dbReference>
<dbReference type="PANTHER" id="PTHR11941">
    <property type="entry name" value="ENOYL-COA HYDRATASE-RELATED"/>
    <property type="match status" value="1"/>
</dbReference>
<evidence type="ECO:0000256" key="1">
    <source>
        <dbReference type="ARBA" id="ARBA00005254"/>
    </source>
</evidence>
<protein>
    <submittedName>
        <fullName evidence="3">ClpP/crotonase</fullName>
    </submittedName>
</protein>
<dbReference type="InterPro" id="IPR029045">
    <property type="entry name" value="ClpP/crotonase-like_dom_sf"/>
</dbReference>
<dbReference type="RefSeq" id="XP_025378211.1">
    <property type="nucleotide sequence ID" value="XM_025519270.1"/>
</dbReference>
<dbReference type="PROSITE" id="PS00166">
    <property type="entry name" value="ENOYL_COA_HYDRATASE"/>
    <property type="match status" value="1"/>
</dbReference>
<dbReference type="SUPFAM" id="SSF52096">
    <property type="entry name" value="ClpP/crotonase"/>
    <property type="match status" value="1"/>
</dbReference>
<dbReference type="GeneID" id="37041186"/>
<dbReference type="CDD" id="cd06558">
    <property type="entry name" value="crotonase-like"/>
    <property type="match status" value="1"/>
</dbReference>
<dbReference type="Proteomes" id="UP000245768">
    <property type="component" value="Unassembled WGS sequence"/>
</dbReference>
<dbReference type="GO" id="GO:0003824">
    <property type="term" value="F:catalytic activity"/>
    <property type="evidence" value="ECO:0007669"/>
    <property type="project" value="InterPro"/>
</dbReference>
<accession>A0A316YSM2</accession>
<sequence>MPSVEGWLRTSRYLKSRRPSPRVLLLSISNPPHNLLNGDVLYELSKVLKMLSAQETGVVILTSNIDDLFISHYDVSEIVDLASLVPEGSRIPPSVIRGALYVESWLHTFGLRPWIRRSTVAGLANLNCYHEVLQLLRSIPQVTIAAINGRAFGGGCELALACDFRFMVDTPAEGIPGEARGSGLGQPEITLGLIPGGGGTQMLARMLGPAKALEICLEKTLLTAEEARDLGLVNALYSRKELMPKTFEFAERMARRAPAAVAAIKDSVYEGASRPIMQGMRRENGNFGSCAMEPEALLAMKKYLEQQDDILGDDTLQKFQPLQDGTFSEFRPNSAYLERQWSRVTPRTPRQPVEELVQIRETARARIKERAKERAKAAKAK</sequence>
<comment type="similarity">
    <text evidence="1 2">Belongs to the enoyl-CoA hydratase/isomerase family.</text>
</comment>
<dbReference type="Gene3D" id="3.90.226.10">
    <property type="entry name" value="2-enoyl-CoA Hydratase, Chain A, domain 1"/>
    <property type="match status" value="2"/>
</dbReference>
<dbReference type="InterPro" id="IPR001753">
    <property type="entry name" value="Enoyl-CoA_hydra/iso"/>
</dbReference>
<gene>
    <name evidence="3" type="ORF">FA10DRAFT_242060</name>
</gene>
<name>A0A316YSM2_9BASI</name>
<keyword evidence="4" id="KW-1185">Reference proteome</keyword>
<organism evidence="3 4">
    <name type="scientific">Acaromyces ingoldii</name>
    <dbReference type="NCBI Taxonomy" id="215250"/>
    <lineage>
        <taxon>Eukaryota</taxon>
        <taxon>Fungi</taxon>
        <taxon>Dikarya</taxon>
        <taxon>Basidiomycota</taxon>
        <taxon>Ustilaginomycotina</taxon>
        <taxon>Exobasidiomycetes</taxon>
        <taxon>Exobasidiales</taxon>
        <taxon>Cryptobasidiaceae</taxon>
        <taxon>Acaromyces</taxon>
    </lineage>
</organism>
<reference evidence="3 4" key="1">
    <citation type="journal article" date="2018" name="Mol. Biol. Evol.">
        <title>Broad Genomic Sampling Reveals a Smut Pathogenic Ancestry of the Fungal Clade Ustilaginomycotina.</title>
        <authorList>
            <person name="Kijpornyongpan T."/>
            <person name="Mondo S.J."/>
            <person name="Barry K."/>
            <person name="Sandor L."/>
            <person name="Lee J."/>
            <person name="Lipzen A."/>
            <person name="Pangilinan J."/>
            <person name="LaButti K."/>
            <person name="Hainaut M."/>
            <person name="Henrissat B."/>
            <person name="Grigoriev I.V."/>
            <person name="Spatafora J.W."/>
            <person name="Aime M.C."/>
        </authorList>
    </citation>
    <scope>NUCLEOTIDE SEQUENCE [LARGE SCALE GENOMIC DNA]</scope>
    <source>
        <strain evidence="3 4">MCA 4198</strain>
    </source>
</reference>
<proteinExistence type="inferred from homology"/>
<evidence type="ECO:0000256" key="2">
    <source>
        <dbReference type="RuleBase" id="RU003707"/>
    </source>
</evidence>
<dbReference type="PANTHER" id="PTHR11941:SF54">
    <property type="entry name" value="ENOYL-COA HYDRATASE, MITOCHONDRIAL"/>
    <property type="match status" value="1"/>
</dbReference>